<evidence type="ECO:0000256" key="4">
    <source>
        <dbReference type="ARBA" id="ARBA00022764"/>
    </source>
</evidence>
<evidence type="ECO:0000256" key="6">
    <source>
        <dbReference type="ARBA" id="ARBA00023284"/>
    </source>
</evidence>
<dbReference type="InterPro" id="IPR033954">
    <property type="entry name" value="DiS-bond_Isoase_DsbC/G"/>
</dbReference>
<dbReference type="Gene3D" id="3.40.30.10">
    <property type="entry name" value="Glutaredoxin"/>
    <property type="match status" value="1"/>
</dbReference>
<comment type="similarity">
    <text evidence="2 7">Belongs to the thioredoxin family. DsbC subfamily.</text>
</comment>
<dbReference type="InterPro" id="IPR018950">
    <property type="entry name" value="DiS-bond_isomerase_DsbC/G_N"/>
</dbReference>
<feature type="domain" description="Disulphide bond isomerase DsbC/G N-terminal" evidence="9">
    <location>
        <begin position="62"/>
        <end position="121"/>
    </location>
</feature>
<evidence type="ECO:0000259" key="10">
    <source>
        <dbReference type="Pfam" id="PF13098"/>
    </source>
</evidence>
<name>A0A3A8G9I3_9GAMM</name>
<dbReference type="InterPro" id="IPR051470">
    <property type="entry name" value="Thiol:disulfide_interchange"/>
</dbReference>
<evidence type="ECO:0000256" key="7">
    <source>
        <dbReference type="RuleBase" id="RU364038"/>
    </source>
</evidence>
<feature type="chain" id="PRO_5017101121" description="Thiol:disulfide interchange protein" evidence="7">
    <location>
        <begin position="22"/>
        <end position="271"/>
    </location>
</feature>
<evidence type="ECO:0000256" key="1">
    <source>
        <dbReference type="ARBA" id="ARBA00004418"/>
    </source>
</evidence>
<feature type="domain" description="Thioredoxin-like fold" evidence="10">
    <location>
        <begin position="148"/>
        <end position="266"/>
    </location>
</feature>
<dbReference type="Pfam" id="PF10411">
    <property type="entry name" value="DsbC_N"/>
    <property type="match status" value="1"/>
</dbReference>
<evidence type="ECO:0000256" key="3">
    <source>
        <dbReference type="ARBA" id="ARBA00022729"/>
    </source>
</evidence>
<dbReference type="GO" id="GO:0042597">
    <property type="term" value="C:periplasmic space"/>
    <property type="evidence" value="ECO:0007669"/>
    <property type="project" value="UniProtKB-SubCell"/>
</dbReference>
<dbReference type="CDD" id="cd03020">
    <property type="entry name" value="DsbA_DsbC_DsbG"/>
    <property type="match status" value="1"/>
</dbReference>
<keyword evidence="5" id="KW-1015">Disulfide bond</keyword>
<comment type="caution">
    <text evidence="11">The sequence shown here is derived from an EMBL/GenBank/DDBJ whole genome shotgun (WGS) entry which is preliminary data.</text>
</comment>
<dbReference type="EMBL" id="RAXZ01000003">
    <property type="protein sequence ID" value="RKG54616.1"/>
    <property type="molecule type" value="Genomic_DNA"/>
</dbReference>
<dbReference type="SUPFAM" id="SSF52833">
    <property type="entry name" value="Thioredoxin-like"/>
    <property type="match status" value="1"/>
</dbReference>
<comment type="function">
    <text evidence="7">Required for disulfide bond formation in some periplasmic proteins. Acts by transferring its disulfide bond to other proteins and is reduced in the process.</text>
</comment>
<reference evidence="11 12" key="1">
    <citation type="submission" date="2018-09" db="EMBL/GenBank/DDBJ databases">
        <title>The draft genome of Acinetobacter spp. strains.</title>
        <authorList>
            <person name="Qin J."/>
            <person name="Feng Y."/>
            <person name="Zong Z."/>
        </authorList>
    </citation>
    <scope>NUCLEOTIDE SEQUENCE [LARGE SCALE GENOMIC DNA]</scope>
    <source>
        <strain evidence="11 12">WCHAc060002</strain>
    </source>
</reference>
<dbReference type="AlphaFoldDB" id="A0A3A8G9I3"/>
<evidence type="ECO:0000259" key="9">
    <source>
        <dbReference type="Pfam" id="PF10411"/>
    </source>
</evidence>
<sequence>MLFTRSKIVIACTLATGLALSACSKSNNDEEKQAPLTASAPATGEASTLSERNQQQRLIQTLQEGLKKANITAKISSVKATEVPNLFWVSFEGMSSVYATADGKYIIQGDVIRLGDKTLHNVSESLQSEVTKKELAKLKTEDLIVYKAKGKTQHVIYVFTDASCPYCHKLHEHLDEITSKGIEVRYIAWPRGEQFVPAMESVWCSANRQEAFNQAISGVQLPPASCKNPVRDMYKLGLNIGVNGTPAIYNTDGVYLGGYMEPSELIGRLNK</sequence>
<evidence type="ECO:0000256" key="8">
    <source>
        <dbReference type="SAM" id="MobiDB-lite"/>
    </source>
</evidence>
<dbReference type="InterPro" id="IPR012336">
    <property type="entry name" value="Thioredoxin-like_fold"/>
</dbReference>
<keyword evidence="4 7" id="KW-0574">Periplasm</keyword>
<comment type="subcellular location">
    <subcellularLocation>
        <location evidence="1 7">Periplasm</location>
    </subcellularLocation>
</comment>
<dbReference type="PANTHER" id="PTHR35272">
    <property type="entry name" value="THIOL:DISULFIDE INTERCHANGE PROTEIN DSBC-RELATED"/>
    <property type="match status" value="1"/>
</dbReference>
<keyword evidence="6 7" id="KW-0676">Redox-active center</keyword>
<organism evidence="11 12">
    <name type="scientific">Acinetobacter cumulans</name>
    <dbReference type="NCBI Taxonomy" id="2136182"/>
    <lineage>
        <taxon>Bacteria</taxon>
        <taxon>Pseudomonadati</taxon>
        <taxon>Pseudomonadota</taxon>
        <taxon>Gammaproteobacteria</taxon>
        <taxon>Moraxellales</taxon>
        <taxon>Moraxellaceae</taxon>
        <taxon>Acinetobacter</taxon>
    </lineage>
</organism>
<proteinExistence type="inferred from homology"/>
<dbReference type="Proteomes" id="UP000281084">
    <property type="component" value="Unassembled WGS sequence"/>
</dbReference>
<evidence type="ECO:0000256" key="2">
    <source>
        <dbReference type="ARBA" id="ARBA00009813"/>
    </source>
</evidence>
<dbReference type="PROSITE" id="PS51257">
    <property type="entry name" value="PROKAR_LIPOPROTEIN"/>
    <property type="match status" value="1"/>
</dbReference>
<evidence type="ECO:0000313" key="11">
    <source>
        <dbReference type="EMBL" id="RKG54616.1"/>
    </source>
</evidence>
<dbReference type="RefSeq" id="WP_120366839.1">
    <property type="nucleotide sequence ID" value="NZ_RAXZ01000003.1"/>
</dbReference>
<dbReference type="InterPro" id="IPR009094">
    <property type="entry name" value="DiS-bond_isomerase_DsbC/G_N_sf"/>
</dbReference>
<dbReference type="Gene3D" id="3.10.450.70">
    <property type="entry name" value="Disulphide bond isomerase, DsbC/G, N-terminal"/>
    <property type="match status" value="1"/>
</dbReference>
<evidence type="ECO:0000313" key="12">
    <source>
        <dbReference type="Proteomes" id="UP000281084"/>
    </source>
</evidence>
<accession>A0A3A8G9I3</accession>
<dbReference type="Pfam" id="PF13098">
    <property type="entry name" value="Thioredoxin_2"/>
    <property type="match status" value="1"/>
</dbReference>
<evidence type="ECO:0000256" key="5">
    <source>
        <dbReference type="ARBA" id="ARBA00023157"/>
    </source>
</evidence>
<keyword evidence="3 7" id="KW-0732">Signal</keyword>
<protein>
    <recommendedName>
        <fullName evidence="7">Thiol:disulfide interchange protein</fullName>
    </recommendedName>
</protein>
<feature type="signal peptide" evidence="7">
    <location>
        <begin position="1"/>
        <end position="21"/>
    </location>
</feature>
<feature type="region of interest" description="Disordered" evidence="8">
    <location>
        <begin position="32"/>
        <end position="53"/>
    </location>
</feature>
<dbReference type="SUPFAM" id="SSF54423">
    <property type="entry name" value="DsbC/DsbG N-terminal domain-like"/>
    <property type="match status" value="1"/>
</dbReference>
<gene>
    <name evidence="11" type="ORF">D7V64_03275</name>
</gene>
<dbReference type="PANTHER" id="PTHR35272:SF3">
    <property type="entry name" value="THIOL:DISULFIDE INTERCHANGE PROTEIN DSBC"/>
    <property type="match status" value="1"/>
</dbReference>
<dbReference type="InterPro" id="IPR036249">
    <property type="entry name" value="Thioredoxin-like_sf"/>
</dbReference>